<name>A0ABS6AQ48_9RHOB</name>
<gene>
    <name evidence="2" type="ORF">KNW02_17965</name>
</gene>
<evidence type="ECO:0000256" key="1">
    <source>
        <dbReference type="SAM" id="MobiDB-lite"/>
    </source>
</evidence>
<keyword evidence="3" id="KW-1185">Reference proteome</keyword>
<sequence>APAAPGLLPFTAMPVGAHNTPGLPKHHNSHSAKPDRGFVQSGFNEVAERAKTPPIRHATSQNPPD</sequence>
<feature type="non-terminal residue" evidence="2">
    <location>
        <position position="1"/>
    </location>
</feature>
<comment type="caution">
    <text evidence="2">The sequence shown here is derived from an EMBL/GenBank/DDBJ whole genome shotgun (WGS) entry which is preliminary data.</text>
</comment>
<proteinExistence type="predicted"/>
<feature type="region of interest" description="Disordered" evidence="1">
    <location>
        <begin position="15"/>
        <end position="65"/>
    </location>
</feature>
<dbReference type="EMBL" id="JAHKNG010000049">
    <property type="protein sequence ID" value="MBU3031987.1"/>
    <property type="molecule type" value="Genomic_DNA"/>
</dbReference>
<evidence type="ECO:0000313" key="3">
    <source>
        <dbReference type="Proteomes" id="UP001166191"/>
    </source>
</evidence>
<accession>A0ABS6AQ48</accession>
<dbReference type="RefSeq" id="WP_216034595.1">
    <property type="nucleotide sequence ID" value="NZ_JAHKNG010000049.1"/>
</dbReference>
<dbReference type="Proteomes" id="UP001166191">
    <property type="component" value="Unassembled WGS sequence"/>
</dbReference>
<reference evidence="2" key="1">
    <citation type="submission" date="2021-06" db="EMBL/GenBank/DDBJ databases">
        <title>Paracoccus bacterium XHP0099 sp. nov., isolated from the surface waters of the Yellow Sea.</title>
        <authorList>
            <person name="Xue H."/>
            <person name="Zhang D."/>
        </authorList>
    </citation>
    <scope>NUCLEOTIDE SEQUENCE</scope>
    <source>
        <strain evidence="2">XHP0099</strain>
    </source>
</reference>
<organism evidence="2 3">
    <name type="scientific">Paracoccus marinaquae</name>
    <dbReference type="NCBI Taxonomy" id="2841926"/>
    <lineage>
        <taxon>Bacteria</taxon>
        <taxon>Pseudomonadati</taxon>
        <taxon>Pseudomonadota</taxon>
        <taxon>Alphaproteobacteria</taxon>
        <taxon>Rhodobacterales</taxon>
        <taxon>Paracoccaceae</taxon>
        <taxon>Paracoccus</taxon>
    </lineage>
</organism>
<evidence type="ECO:0000313" key="2">
    <source>
        <dbReference type="EMBL" id="MBU3031987.1"/>
    </source>
</evidence>
<protein>
    <submittedName>
        <fullName evidence="2">Uncharacterized protein</fullName>
    </submittedName>
</protein>